<evidence type="ECO:0000256" key="3">
    <source>
        <dbReference type="ARBA" id="ARBA00022741"/>
    </source>
</evidence>
<dbReference type="PANTHER" id="PTHR21340">
    <property type="entry name" value="DIADENOSINE 5,5-P1,P4-TETRAPHOSPHATE PYROPHOSPHOHYDROLASE MUTT"/>
    <property type="match status" value="1"/>
</dbReference>
<comment type="similarity">
    <text evidence="1 6">Belongs to the Nudix hydrolase family.</text>
</comment>
<dbReference type="SUPFAM" id="SSF55811">
    <property type="entry name" value="Nudix"/>
    <property type="match status" value="1"/>
</dbReference>
<dbReference type="InterPro" id="IPR003565">
    <property type="entry name" value="Tetra_PHTase"/>
</dbReference>
<dbReference type="GO" id="GO:0004081">
    <property type="term" value="F:bis(5'-nucleosyl)-tetraphosphatase (asymmetrical) activity"/>
    <property type="evidence" value="ECO:0007669"/>
    <property type="project" value="TreeGrafter"/>
</dbReference>
<dbReference type="PROSITE" id="PS00893">
    <property type="entry name" value="NUDIX_BOX"/>
    <property type="match status" value="1"/>
</dbReference>
<dbReference type="Pfam" id="PF00293">
    <property type="entry name" value="NUDIX"/>
    <property type="match status" value="1"/>
</dbReference>
<gene>
    <name evidence="8" type="ORF">ENR64_14470</name>
</gene>
<proteinExistence type="inferred from homology"/>
<dbReference type="InterPro" id="IPR051325">
    <property type="entry name" value="Nudix_hydrolase_domain"/>
</dbReference>
<dbReference type="EMBL" id="DSRU01000215">
    <property type="protein sequence ID" value="HFM98931.1"/>
    <property type="molecule type" value="Genomic_DNA"/>
</dbReference>
<dbReference type="PANTHER" id="PTHR21340:SF0">
    <property type="entry name" value="BIS(5'-NUCLEOSYL)-TETRAPHOSPHATASE [ASYMMETRICAL]"/>
    <property type="match status" value="1"/>
</dbReference>
<dbReference type="Gene3D" id="3.90.79.10">
    <property type="entry name" value="Nucleoside Triphosphate Pyrophosphohydrolase"/>
    <property type="match status" value="1"/>
</dbReference>
<sequence length="145" mass="16638">MVQPDIAKDEAFGVVPIFKGSHYLFLLIQHNAGHWGFPKGHADPGETAVEAACREFREETGISTYRLLEDISFSENYLYTRRGQRFEKTVIYFPAFVESKQVNFQAEEIQAFSWESFEGAIARLTFEGSKHVLTSVHQFLQQKLT</sequence>
<dbReference type="GO" id="GO:0006754">
    <property type="term" value="P:ATP biosynthetic process"/>
    <property type="evidence" value="ECO:0007669"/>
    <property type="project" value="TreeGrafter"/>
</dbReference>
<dbReference type="PRINTS" id="PR00502">
    <property type="entry name" value="NUDIXFAMILY"/>
</dbReference>
<evidence type="ECO:0000256" key="1">
    <source>
        <dbReference type="ARBA" id="ARBA00005582"/>
    </source>
</evidence>
<dbReference type="AlphaFoldDB" id="A0A7C3KFV4"/>
<keyword evidence="4 6" id="KW-0378">Hydrolase</keyword>
<evidence type="ECO:0000256" key="5">
    <source>
        <dbReference type="ARBA" id="ARBA00032644"/>
    </source>
</evidence>
<dbReference type="GO" id="GO:0000166">
    <property type="term" value="F:nucleotide binding"/>
    <property type="evidence" value="ECO:0007669"/>
    <property type="project" value="UniProtKB-KW"/>
</dbReference>
<accession>A0A7C3KFV4</accession>
<protein>
    <recommendedName>
        <fullName evidence="2">Bis(5'-nucleosyl)-tetraphosphatase [asymmetrical]</fullName>
    </recommendedName>
    <alternativeName>
        <fullName evidence="5">Diadenosine 5',5'''-P1,P4-tetraphosphate asymmetrical hydrolase</fullName>
    </alternativeName>
</protein>
<organism evidence="8">
    <name type="scientific">Oscillatoriales cyanobacterium SpSt-418</name>
    <dbReference type="NCBI Taxonomy" id="2282169"/>
    <lineage>
        <taxon>Bacteria</taxon>
        <taxon>Bacillati</taxon>
        <taxon>Cyanobacteriota</taxon>
        <taxon>Cyanophyceae</taxon>
        <taxon>Oscillatoriophycideae</taxon>
        <taxon>Oscillatoriales</taxon>
    </lineage>
</organism>
<evidence type="ECO:0000256" key="4">
    <source>
        <dbReference type="ARBA" id="ARBA00022801"/>
    </source>
</evidence>
<dbReference type="InterPro" id="IPR000086">
    <property type="entry name" value="NUDIX_hydrolase_dom"/>
</dbReference>
<comment type="caution">
    <text evidence="8">The sequence shown here is derived from an EMBL/GenBank/DDBJ whole genome shotgun (WGS) entry which is preliminary data.</text>
</comment>
<feature type="domain" description="Nudix hydrolase" evidence="7">
    <location>
        <begin position="7"/>
        <end position="138"/>
    </location>
</feature>
<dbReference type="InterPro" id="IPR020476">
    <property type="entry name" value="Nudix_hydrolase"/>
</dbReference>
<evidence type="ECO:0000256" key="6">
    <source>
        <dbReference type="RuleBase" id="RU003476"/>
    </source>
</evidence>
<evidence type="ECO:0000259" key="7">
    <source>
        <dbReference type="PROSITE" id="PS51462"/>
    </source>
</evidence>
<keyword evidence="3" id="KW-0547">Nucleotide-binding</keyword>
<evidence type="ECO:0000256" key="2">
    <source>
        <dbReference type="ARBA" id="ARBA00018911"/>
    </source>
</evidence>
<evidence type="ECO:0000313" key="8">
    <source>
        <dbReference type="EMBL" id="HFM98931.1"/>
    </source>
</evidence>
<dbReference type="GO" id="GO:0006167">
    <property type="term" value="P:AMP biosynthetic process"/>
    <property type="evidence" value="ECO:0007669"/>
    <property type="project" value="TreeGrafter"/>
</dbReference>
<reference evidence="8" key="1">
    <citation type="journal article" date="2020" name="mSystems">
        <title>Genome- and Community-Level Interaction Insights into Carbon Utilization and Element Cycling Functions of Hydrothermarchaeota in Hydrothermal Sediment.</title>
        <authorList>
            <person name="Zhou Z."/>
            <person name="Liu Y."/>
            <person name="Xu W."/>
            <person name="Pan J."/>
            <person name="Luo Z.H."/>
            <person name="Li M."/>
        </authorList>
    </citation>
    <scope>NUCLEOTIDE SEQUENCE [LARGE SCALE GENOMIC DNA]</scope>
    <source>
        <strain evidence="8">SpSt-418</strain>
    </source>
</reference>
<dbReference type="PROSITE" id="PS51462">
    <property type="entry name" value="NUDIX"/>
    <property type="match status" value="1"/>
</dbReference>
<dbReference type="InterPro" id="IPR015797">
    <property type="entry name" value="NUDIX_hydrolase-like_dom_sf"/>
</dbReference>
<dbReference type="CDD" id="cd03428">
    <property type="entry name" value="NUDIX_Ap4A_Nudt2"/>
    <property type="match status" value="1"/>
</dbReference>
<name>A0A7C3KFV4_9CYAN</name>
<dbReference type="InterPro" id="IPR020084">
    <property type="entry name" value="NUDIX_hydrolase_CS"/>
</dbReference>